<organism evidence="3 4">
    <name type="scientific">Patellaria atrata CBS 101060</name>
    <dbReference type="NCBI Taxonomy" id="1346257"/>
    <lineage>
        <taxon>Eukaryota</taxon>
        <taxon>Fungi</taxon>
        <taxon>Dikarya</taxon>
        <taxon>Ascomycota</taxon>
        <taxon>Pezizomycotina</taxon>
        <taxon>Dothideomycetes</taxon>
        <taxon>Dothideomycetes incertae sedis</taxon>
        <taxon>Patellariales</taxon>
        <taxon>Patellariaceae</taxon>
        <taxon>Patellaria</taxon>
    </lineage>
</organism>
<dbReference type="EMBL" id="MU006094">
    <property type="protein sequence ID" value="KAF2839561.1"/>
    <property type="molecule type" value="Genomic_DNA"/>
</dbReference>
<protein>
    <recommendedName>
        <fullName evidence="5">Integral membrane protein</fullName>
    </recommendedName>
</protein>
<keyword evidence="2" id="KW-1133">Transmembrane helix</keyword>
<sequence>MVMAGLKSNRLRDPRVFKPLVRAYLLGYLSSTSPRILGILLSIIRKRSIPEDVLNRQATAVNRFPAFCGLIIGGSTLLQLPLNDILASVAGRVRQKGWSLQSQQVQFLARFLAALCAAVLSFNLLNSGQDTRAYLQEKYGNVTQAPGDPVQTIPCGTHTLSPEAIETPTTDLVPNTDPPVPSLQPQAMSSQPLSPPPVFAGKTIDLTLFALIRALDVLIQSLPTPTSPSSRLHSLLSHAAVPTLFSLSSATIMHAWFYSPHRLPPSYNRWITNAASLDLRLMEALREARYGNWLYGHDTGLAPLLGSLALDLNLPFSAGDPAHTIPVPCTLVHQGTGHSCETHFLLRFLRSWRAAAGMYVPLHLALFLRRRHKPHRLRDLRNALVSASRSTTFLASFIALFYYGVCLTRSRLPILRPYLPPSIRPALSPQRIDSGLCVAGGCALCGLSILAEDPARRVEVVFFVLPRALAVVLPRWYQKRYMWRERWIFGLSAAVVLVASTVQNRQTV</sequence>
<dbReference type="PANTHER" id="PTHR12459:SF15">
    <property type="entry name" value="TRANSMEMBRANE PROTEIN 135"/>
    <property type="match status" value="1"/>
</dbReference>
<keyword evidence="4" id="KW-1185">Reference proteome</keyword>
<evidence type="ECO:0000256" key="2">
    <source>
        <dbReference type="SAM" id="Phobius"/>
    </source>
</evidence>
<dbReference type="OrthoDB" id="4021778at2759"/>
<evidence type="ECO:0000313" key="4">
    <source>
        <dbReference type="Proteomes" id="UP000799429"/>
    </source>
</evidence>
<proteinExistence type="predicted"/>
<feature type="transmembrane region" description="Helical" evidence="2">
    <location>
        <begin position="483"/>
        <end position="502"/>
    </location>
</feature>
<keyword evidence="2" id="KW-0812">Transmembrane</keyword>
<feature type="transmembrane region" description="Helical" evidence="2">
    <location>
        <begin position="390"/>
        <end position="412"/>
    </location>
</feature>
<feature type="region of interest" description="Disordered" evidence="1">
    <location>
        <begin position="167"/>
        <end position="192"/>
    </location>
</feature>
<comment type="caution">
    <text evidence="3">The sequence shown here is derived from an EMBL/GenBank/DDBJ whole genome shotgun (WGS) entry which is preliminary data.</text>
</comment>
<evidence type="ECO:0008006" key="5">
    <source>
        <dbReference type="Google" id="ProtNLM"/>
    </source>
</evidence>
<accession>A0A9P4VNB8</accession>
<evidence type="ECO:0000256" key="1">
    <source>
        <dbReference type="SAM" id="MobiDB-lite"/>
    </source>
</evidence>
<reference evidence="3" key="1">
    <citation type="journal article" date="2020" name="Stud. Mycol.">
        <title>101 Dothideomycetes genomes: a test case for predicting lifestyles and emergence of pathogens.</title>
        <authorList>
            <person name="Haridas S."/>
            <person name="Albert R."/>
            <person name="Binder M."/>
            <person name="Bloem J."/>
            <person name="Labutti K."/>
            <person name="Salamov A."/>
            <person name="Andreopoulos B."/>
            <person name="Baker S."/>
            <person name="Barry K."/>
            <person name="Bills G."/>
            <person name="Bluhm B."/>
            <person name="Cannon C."/>
            <person name="Castanera R."/>
            <person name="Culley D."/>
            <person name="Daum C."/>
            <person name="Ezra D."/>
            <person name="Gonzalez J."/>
            <person name="Henrissat B."/>
            <person name="Kuo A."/>
            <person name="Liang C."/>
            <person name="Lipzen A."/>
            <person name="Lutzoni F."/>
            <person name="Magnuson J."/>
            <person name="Mondo S."/>
            <person name="Nolan M."/>
            <person name="Ohm R."/>
            <person name="Pangilinan J."/>
            <person name="Park H.-J."/>
            <person name="Ramirez L."/>
            <person name="Alfaro M."/>
            <person name="Sun H."/>
            <person name="Tritt A."/>
            <person name="Yoshinaga Y."/>
            <person name="Zwiers L.-H."/>
            <person name="Turgeon B."/>
            <person name="Goodwin S."/>
            <person name="Spatafora J."/>
            <person name="Crous P."/>
            <person name="Grigoriev I."/>
        </authorList>
    </citation>
    <scope>NUCLEOTIDE SEQUENCE</scope>
    <source>
        <strain evidence="3">CBS 101060</strain>
    </source>
</reference>
<dbReference type="PANTHER" id="PTHR12459">
    <property type="entry name" value="TRANSMEMBRANE PROTEIN 135-RELATED"/>
    <property type="match status" value="1"/>
</dbReference>
<dbReference type="AlphaFoldDB" id="A0A9P4VNB8"/>
<dbReference type="Proteomes" id="UP000799429">
    <property type="component" value="Unassembled WGS sequence"/>
</dbReference>
<feature type="compositionally biased region" description="Polar residues" evidence="1">
    <location>
        <begin position="183"/>
        <end position="192"/>
    </location>
</feature>
<evidence type="ECO:0000313" key="3">
    <source>
        <dbReference type="EMBL" id="KAF2839561.1"/>
    </source>
</evidence>
<dbReference type="InterPro" id="IPR026749">
    <property type="entry name" value="Tmem135"/>
</dbReference>
<keyword evidence="2" id="KW-0472">Membrane</keyword>
<name>A0A9P4VNB8_9PEZI</name>
<gene>
    <name evidence="3" type="ORF">M501DRAFT_991588</name>
</gene>